<comment type="subcellular location">
    <subcellularLocation>
        <location evidence="1 7">Cell membrane</location>
        <topology evidence="1 7">Multi-pass membrane protein</topology>
    </subcellularLocation>
</comment>
<reference evidence="10" key="1">
    <citation type="submission" date="2018-08" db="EMBL/GenBank/DDBJ databases">
        <authorList>
            <person name="Grouzdev D.S."/>
            <person name="Krutkina M.S."/>
        </authorList>
    </citation>
    <scope>NUCLEOTIDE SEQUENCE [LARGE SCALE GENOMIC DNA]</scope>
    <source>
        <strain evidence="10">4-11</strain>
    </source>
</reference>
<dbReference type="GO" id="GO:0055085">
    <property type="term" value="P:transmembrane transport"/>
    <property type="evidence" value="ECO:0007669"/>
    <property type="project" value="InterPro"/>
</dbReference>
<dbReference type="Gene3D" id="1.10.3720.10">
    <property type="entry name" value="MetI-like"/>
    <property type="match status" value="1"/>
</dbReference>
<dbReference type="InterPro" id="IPR000515">
    <property type="entry name" value="MetI-like"/>
</dbReference>
<dbReference type="Pfam" id="PF00528">
    <property type="entry name" value="BPD_transp_1"/>
    <property type="match status" value="1"/>
</dbReference>
<dbReference type="EMBL" id="QUWK01000018">
    <property type="protein sequence ID" value="RFU93806.1"/>
    <property type="molecule type" value="Genomic_DNA"/>
</dbReference>
<protein>
    <submittedName>
        <fullName evidence="9">ABC transporter permease</fullName>
    </submittedName>
</protein>
<evidence type="ECO:0000256" key="2">
    <source>
        <dbReference type="ARBA" id="ARBA00022448"/>
    </source>
</evidence>
<feature type="transmembrane region" description="Helical" evidence="7">
    <location>
        <begin position="12"/>
        <end position="33"/>
    </location>
</feature>
<dbReference type="PROSITE" id="PS50928">
    <property type="entry name" value="ABC_TM1"/>
    <property type="match status" value="1"/>
</dbReference>
<feature type="domain" description="ABC transmembrane type-1" evidence="8">
    <location>
        <begin position="74"/>
        <end position="263"/>
    </location>
</feature>
<dbReference type="Proteomes" id="UP000264002">
    <property type="component" value="Unassembled WGS sequence"/>
</dbReference>
<dbReference type="GO" id="GO:0005886">
    <property type="term" value="C:plasma membrane"/>
    <property type="evidence" value="ECO:0007669"/>
    <property type="project" value="UniProtKB-SubCell"/>
</dbReference>
<evidence type="ECO:0000256" key="5">
    <source>
        <dbReference type="ARBA" id="ARBA00022989"/>
    </source>
</evidence>
<evidence type="ECO:0000259" key="8">
    <source>
        <dbReference type="PROSITE" id="PS50928"/>
    </source>
</evidence>
<evidence type="ECO:0000256" key="7">
    <source>
        <dbReference type="RuleBase" id="RU363032"/>
    </source>
</evidence>
<feature type="transmembrane region" description="Helical" evidence="7">
    <location>
        <begin position="195"/>
        <end position="220"/>
    </location>
</feature>
<feature type="transmembrane region" description="Helical" evidence="7">
    <location>
        <begin position="113"/>
        <end position="132"/>
    </location>
</feature>
<name>A0A372MET1_9SPIR</name>
<keyword evidence="10" id="KW-1185">Reference proteome</keyword>
<evidence type="ECO:0000313" key="9">
    <source>
        <dbReference type="EMBL" id="RFU93806.1"/>
    </source>
</evidence>
<dbReference type="SUPFAM" id="SSF161098">
    <property type="entry name" value="MetI-like"/>
    <property type="match status" value="1"/>
</dbReference>
<dbReference type="Pfam" id="PF12911">
    <property type="entry name" value="OppC_N"/>
    <property type="match status" value="1"/>
</dbReference>
<evidence type="ECO:0000313" key="10">
    <source>
        <dbReference type="Proteomes" id="UP000264002"/>
    </source>
</evidence>
<dbReference type="RefSeq" id="WP_117331425.1">
    <property type="nucleotide sequence ID" value="NZ_QUWK01000018.1"/>
</dbReference>
<keyword evidence="3" id="KW-1003">Cell membrane</keyword>
<organism evidence="9 10">
    <name type="scientific">Sphaerochaeta halotolerans</name>
    <dbReference type="NCBI Taxonomy" id="2293840"/>
    <lineage>
        <taxon>Bacteria</taxon>
        <taxon>Pseudomonadati</taxon>
        <taxon>Spirochaetota</taxon>
        <taxon>Spirochaetia</taxon>
        <taxon>Spirochaetales</taxon>
        <taxon>Sphaerochaetaceae</taxon>
        <taxon>Sphaerochaeta</taxon>
    </lineage>
</organism>
<dbReference type="AlphaFoldDB" id="A0A372MET1"/>
<dbReference type="InterPro" id="IPR050366">
    <property type="entry name" value="BP-dependent_transpt_permease"/>
</dbReference>
<gene>
    <name evidence="9" type="ORF">DYP60_12885</name>
</gene>
<dbReference type="InterPro" id="IPR025966">
    <property type="entry name" value="OppC_N"/>
</dbReference>
<keyword evidence="4 7" id="KW-0812">Transmembrane</keyword>
<evidence type="ECO:0000256" key="3">
    <source>
        <dbReference type="ARBA" id="ARBA00022475"/>
    </source>
</evidence>
<accession>A0A372MET1</accession>
<evidence type="ECO:0000256" key="4">
    <source>
        <dbReference type="ARBA" id="ARBA00022692"/>
    </source>
</evidence>
<reference evidence="9 10" key="2">
    <citation type="submission" date="2018-09" db="EMBL/GenBank/DDBJ databases">
        <title>Genome of Sphaerochaeta halotolerans strain 4-11.</title>
        <authorList>
            <person name="Nazina T.N."/>
            <person name="Sokolova D.S."/>
        </authorList>
    </citation>
    <scope>NUCLEOTIDE SEQUENCE [LARGE SCALE GENOMIC DNA]</scope>
    <source>
        <strain evidence="9 10">4-11</strain>
    </source>
</reference>
<keyword evidence="2 7" id="KW-0813">Transport</keyword>
<dbReference type="PANTHER" id="PTHR43386">
    <property type="entry name" value="OLIGOPEPTIDE TRANSPORT SYSTEM PERMEASE PROTEIN APPC"/>
    <property type="match status" value="1"/>
</dbReference>
<dbReference type="PANTHER" id="PTHR43386:SF25">
    <property type="entry name" value="PEPTIDE ABC TRANSPORTER PERMEASE PROTEIN"/>
    <property type="match status" value="1"/>
</dbReference>
<feature type="transmembrane region" description="Helical" evidence="7">
    <location>
        <begin position="138"/>
        <end position="155"/>
    </location>
</feature>
<feature type="transmembrane region" description="Helical" evidence="7">
    <location>
        <begin position="78"/>
        <end position="101"/>
    </location>
</feature>
<dbReference type="InterPro" id="IPR035906">
    <property type="entry name" value="MetI-like_sf"/>
</dbReference>
<keyword evidence="6 7" id="KW-0472">Membrane</keyword>
<comment type="caution">
    <text evidence="9">The sequence shown here is derived from an EMBL/GenBank/DDBJ whole genome shotgun (WGS) entry which is preliminary data.</text>
</comment>
<proteinExistence type="inferred from homology"/>
<evidence type="ECO:0000256" key="1">
    <source>
        <dbReference type="ARBA" id="ARBA00004651"/>
    </source>
</evidence>
<sequence>MKTPRIVRNKIALAGLIVILLYVLMSIVSLFWLPFNPVAMNSAEVLQGPSLASGHLFGTDEFGRDVLSRIMKGTSVSFIISVSATALGAVIGIFMGVWAGYLGGKTDNAIMRFADILFAFPSLLLAIFIMAILGEHTYNVVLAIGIVYIPQFARISRGSIIALKGNEFIRAAKSNGAGRTYILRHHLLPNITAPLIVQISLSLSTAILLESALSFLGLGVQPPDPSWGNMLSSARKVMMFAPWTAIYPGLAIVLLVLGFNLLGDGLRDILDPRLRNVR</sequence>
<keyword evidence="5 7" id="KW-1133">Transmembrane helix</keyword>
<feature type="transmembrane region" description="Helical" evidence="7">
    <location>
        <begin position="240"/>
        <end position="263"/>
    </location>
</feature>
<comment type="similarity">
    <text evidence="7">Belongs to the binding-protein-dependent transport system permease family.</text>
</comment>
<dbReference type="CDD" id="cd06261">
    <property type="entry name" value="TM_PBP2"/>
    <property type="match status" value="1"/>
</dbReference>
<evidence type="ECO:0000256" key="6">
    <source>
        <dbReference type="ARBA" id="ARBA00023136"/>
    </source>
</evidence>